<keyword evidence="12" id="KW-1185">Reference proteome</keyword>
<keyword evidence="2 10" id="KW-0813">Transport</keyword>
<evidence type="ECO:0000256" key="9">
    <source>
        <dbReference type="ARBA" id="ARBA00023237"/>
    </source>
</evidence>
<evidence type="ECO:0000256" key="4">
    <source>
        <dbReference type="ARBA" id="ARBA00022692"/>
    </source>
</evidence>
<keyword evidence="5 10" id="KW-0732">Signal</keyword>
<dbReference type="Pfam" id="PF02530">
    <property type="entry name" value="Porin_2"/>
    <property type="match status" value="1"/>
</dbReference>
<protein>
    <recommendedName>
        <fullName evidence="10">Porin</fullName>
    </recommendedName>
</protein>
<comment type="domain">
    <text evidence="10">Consists of 16-stranded beta-barrel sheets, with large surface-exposed loops, that form a transmembrane pore at the center of each barrel. The pore is partially ocluded by a peptide loop that folds into the pore lumen.</text>
</comment>
<feature type="non-terminal residue" evidence="11">
    <location>
        <position position="63"/>
    </location>
</feature>
<keyword evidence="4 10" id="KW-0812">Transmembrane</keyword>
<evidence type="ECO:0000256" key="2">
    <source>
        <dbReference type="ARBA" id="ARBA00022448"/>
    </source>
</evidence>
<keyword evidence="7 10" id="KW-0626">Porin</keyword>
<keyword evidence="3 10" id="KW-1134">Transmembrane beta strand</keyword>
<evidence type="ECO:0000313" key="12">
    <source>
        <dbReference type="Proteomes" id="UP001172645"/>
    </source>
</evidence>
<organism evidence="11 12">
    <name type="scientific">Rhizobium mayense</name>
    <dbReference type="NCBI Taxonomy" id="1312184"/>
    <lineage>
        <taxon>Bacteria</taxon>
        <taxon>Pseudomonadati</taxon>
        <taxon>Pseudomonadota</taxon>
        <taxon>Alphaproteobacteria</taxon>
        <taxon>Hyphomicrobiales</taxon>
        <taxon>Rhizobiaceae</taxon>
        <taxon>Rhizobium/Agrobacterium group</taxon>
        <taxon>Rhizobium</taxon>
    </lineage>
</organism>
<evidence type="ECO:0000256" key="6">
    <source>
        <dbReference type="ARBA" id="ARBA00023065"/>
    </source>
</evidence>
<comment type="caution">
    <text evidence="11">The sequence shown here is derived from an EMBL/GenBank/DDBJ whole genome shotgun (WGS) entry which is preliminary data.</text>
</comment>
<name>A0ABT7K2Q2_9HYPH</name>
<accession>A0ABT7K2Q2</accession>
<feature type="chain" id="PRO_5044999763" description="Porin" evidence="10">
    <location>
        <begin position="23"/>
        <end position="63"/>
    </location>
</feature>
<keyword evidence="6 10" id="KW-0406">Ion transport</keyword>
<evidence type="ECO:0000256" key="8">
    <source>
        <dbReference type="ARBA" id="ARBA00023136"/>
    </source>
</evidence>
<keyword evidence="9 10" id="KW-0998">Cell outer membrane</keyword>
<feature type="signal peptide" evidence="10">
    <location>
        <begin position="1"/>
        <end position="22"/>
    </location>
</feature>
<dbReference type="EMBL" id="JARFYM010000028">
    <property type="protein sequence ID" value="MDL2402290.1"/>
    <property type="molecule type" value="Genomic_DNA"/>
</dbReference>
<gene>
    <name evidence="11" type="ORF">PY649_25625</name>
</gene>
<evidence type="ECO:0000256" key="3">
    <source>
        <dbReference type="ARBA" id="ARBA00022452"/>
    </source>
</evidence>
<comment type="similarity">
    <text evidence="1 10">Belongs to the alphaproteobacteria porin family.</text>
</comment>
<evidence type="ECO:0000256" key="1">
    <source>
        <dbReference type="ARBA" id="ARBA00009521"/>
    </source>
</evidence>
<comment type="function">
    <text evidence="10">Forms passive diffusion pores that allow small molecular weight hydrophilic materials across the outer membrane.</text>
</comment>
<proteinExistence type="inferred from homology"/>
<reference evidence="11" key="1">
    <citation type="submission" date="2023-06" db="EMBL/GenBank/DDBJ databases">
        <title>Phylogenetic Diversity of Rhizobium strains.</title>
        <authorList>
            <person name="Moura F.T."/>
            <person name="Helene L.C.F."/>
            <person name="Hungria M."/>
        </authorList>
    </citation>
    <scope>NUCLEOTIDE SEQUENCE</scope>
    <source>
        <strain evidence="11">CCGE526</strain>
    </source>
</reference>
<evidence type="ECO:0000313" key="11">
    <source>
        <dbReference type="EMBL" id="MDL2402290.1"/>
    </source>
</evidence>
<evidence type="ECO:0000256" key="10">
    <source>
        <dbReference type="RuleBase" id="RU364005"/>
    </source>
</evidence>
<evidence type="ECO:0000256" key="7">
    <source>
        <dbReference type="ARBA" id="ARBA00023114"/>
    </source>
</evidence>
<comment type="subcellular location">
    <subcellularLocation>
        <location evidence="10">Cell outer membrane</location>
        <topology evidence="10">Multi-pass membrane protein</topology>
    </subcellularLocation>
</comment>
<dbReference type="Proteomes" id="UP001172645">
    <property type="component" value="Unassembled WGS sequence"/>
</dbReference>
<dbReference type="InterPro" id="IPR003684">
    <property type="entry name" value="Porin_alphabac"/>
</dbReference>
<dbReference type="RefSeq" id="WP_285871670.1">
    <property type="nucleotide sequence ID" value="NZ_JARFYM010000028.1"/>
</dbReference>
<evidence type="ECO:0000256" key="5">
    <source>
        <dbReference type="ARBA" id="ARBA00022729"/>
    </source>
</evidence>
<sequence length="63" mass="6374">MNIKSLLLGSAAALAAVSGAQAADAVVAAEPEPLEYVRICDAYGAGYFFIPGTETCLKIGGKV</sequence>
<keyword evidence="8 10" id="KW-0472">Membrane</keyword>